<feature type="compositionally biased region" description="Basic and acidic residues" evidence="7">
    <location>
        <begin position="593"/>
        <end position="606"/>
    </location>
</feature>
<feature type="region of interest" description="Disordered" evidence="7">
    <location>
        <begin position="55"/>
        <end position="78"/>
    </location>
</feature>
<keyword evidence="4" id="KW-0804">Transcription</keyword>
<proteinExistence type="predicted"/>
<evidence type="ECO:0000313" key="10">
    <source>
        <dbReference type="EMBL" id="KAH9838755.1"/>
    </source>
</evidence>
<dbReference type="GeneID" id="72004132"/>
<keyword evidence="3" id="KW-0805">Transcription regulation</keyword>
<keyword evidence="5" id="KW-0539">Nucleus</keyword>
<dbReference type="RefSeq" id="XP_047780670.1">
    <property type="nucleotide sequence ID" value="XM_047923400.1"/>
</dbReference>
<dbReference type="SMART" id="SM00355">
    <property type="entry name" value="ZnF_C2H2"/>
    <property type="match status" value="2"/>
</dbReference>
<sequence length="867" mass="91746">MAGDHKCPVCQSTFTRPQHVARHMRSHTGDRPYKCQHCGDQFARSDLLSRHVNKCHASEKPPTTTVPNRRKGSAAGSRATTSKQACDQCVTSSLPCDGANPCSKCVQRKCRCTYVKFHRQTMPQGPGHPVPNQIPPAGRGLLPGTSRLPDDFVLGPPQSSFNFPSMYQATGGDYALPPTSSLYSTGYANGTEHASNPGLTLPAGASPELVARYRAQAELLSRAGVLPHQSALSLNGAQTAAATDGGVLPSHTLYNDPQAQVSYNRYSLPMPAASTWTQDAQPSQHSFHGLDEHRKESGYGYTGARESFPARDGNVPSGAGEPSLQTHPPAYGPTFPSLSSSGNTGGYHGPNIYHHNQRSENLTEDFSSDGGSTHHSHSLPGSAQSSNVHLPLPDQSQARQSYSLPGFTHLDPTNPNNRDSGSSNNAGSQGDSGKNEPVFAQDGQGEGGFSSAFGLMSLDDPNVLAGLASDSAPFFSNLTPGASGLNLPTPTQDILAALKTGRSDVDNKEMREFWRMYLRTPLSGPGANNGLPLATPTGPGQILGAGRPSPTRRHSRVASLPSIKTPTALADSSSNVFPALTRFQLHMPSDASRGPEGRGDEQHNEGHPGVFSSMRTTLHDADDLRSYEQAVLARRAPMNLNLVPKRRGTMPAGTAPPHGIQAQQSQGDSDSSKANSVSPNMPHLPPLAPPPNKIPDLLNRPLSAASTKSSLAYAFGSADARQMQQSHDSRPSSQSGPQPQTQTMRPPSGGSVSTTAVGSDTGTDSDSSYRPSFKRLASQTLGPENTKRALLGPAGWDDDAGDEEDEDDGDFGRRSLSVGTDEGAAHANKYGAYDRLMAPLPDHHRRASASTAELPPPGRMEPSTAPS</sequence>
<dbReference type="PANTHER" id="PTHR47660:SF2">
    <property type="entry name" value="TRANSCRIPTION FACTOR WITH C2H2 AND ZN(2)-CYS(6) DNA BINDING DOMAIN (EUROFUNG)"/>
    <property type="match status" value="1"/>
</dbReference>
<organism evidence="10 11">
    <name type="scientific">Rhodofomes roseus</name>
    <dbReference type="NCBI Taxonomy" id="34475"/>
    <lineage>
        <taxon>Eukaryota</taxon>
        <taxon>Fungi</taxon>
        <taxon>Dikarya</taxon>
        <taxon>Basidiomycota</taxon>
        <taxon>Agaricomycotina</taxon>
        <taxon>Agaricomycetes</taxon>
        <taxon>Polyporales</taxon>
        <taxon>Rhodofomes</taxon>
    </lineage>
</organism>
<evidence type="ECO:0000256" key="5">
    <source>
        <dbReference type="ARBA" id="ARBA00023242"/>
    </source>
</evidence>
<feature type="compositionally biased region" description="Pro residues" evidence="7">
    <location>
        <begin position="682"/>
        <end position="693"/>
    </location>
</feature>
<accession>A0ABQ8KLG9</accession>
<name>A0ABQ8KLG9_9APHY</name>
<feature type="compositionally biased region" description="Low complexity" evidence="7">
    <location>
        <begin position="731"/>
        <end position="740"/>
    </location>
</feature>
<evidence type="ECO:0000256" key="7">
    <source>
        <dbReference type="SAM" id="MobiDB-lite"/>
    </source>
</evidence>
<dbReference type="SUPFAM" id="SSF57667">
    <property type="entry name" value="beta-beta-alpha zinc fingers"/>
    <property type="match status" value="1"/>
</dbReference>
<keyword evidence="6" id="KW-0863">Zinc-finger</keyword>
<feature type="region of interest" description="Disordered" evidence="7">
    <location>
        <begin position="587"/>
        <end position="613"/>
    </location>
</feature>
<dbReference type="Proteomes" id="UP000814176">
    <property type="component" value="Unassembled WGS sequence"/>
</dbReference>
<evidence type="ECO:0000259" key="9">
    <source>
        <dbReference type="PROSITE" id="PS50157"/>
    </source>
</evidence>
<feature type="compositionally biased region" description="Polar residues" evidence="7">
    <location>
        <begin position="275"/>
        <end position="286"/>
    </location>
</feature>
<dbReference type="InterPro" id="IPR013087">
    <property type="entry name" value="Znf_C2H2_type"/>
</dbReference>
<feature type="domain" description="C2H2-type" evidence="9">
    <location>
        <begin position="5"/>
        <end position="32"/>
    </location>
</feature>
<dbReference type="EMBL" id="JADCUA010000007">
    <property type="protein sequence ID" value="KAH9838755.1"/>
    <property type="molecule type" value="Genomic_DNA"/>
</dbReference>
<evidence type="ECO:0000256" key="3">
    <source>
        <dbReference type="ARBA" id="ARBA00023015"/>
    </source>
</evidence>
<feature type="compositionally biased region" description="Acidic residues" evidence="7">
    <location>
        <begin position="796"/>
        <end position="809"/>
    </location>
</feature>
<dbReference type="PANTHER" id="PTHR47660">
    <property type="entry name" value="TRANSCRIPTION FACTOR WITH C2H2 AND ZN(2)-CYS(6) DNA BINDING DOMAIN (EUROFUNG)-RELATED-RELATED"/>
    <property type="match status" value="1"/>
</dbReference>
<comment type="caution">
    <text evidence="10">The sequence shown here is derived from an EMBL/GenBank/DDBJ whole genome shotgun (WGS) entry which is preliminary data.</text>
</comment>
<evidence type="ECO:0000256" key="6">
    <source>
        <dbReference type="PROSITE-ProRule" id="PRU00042"/>
    </source>
</evidence>
<evidence type="ECO:0000256" key="2">
    <source>
        <dbReference type="ARBA" id="ARBA00022833"/>
    </source>
</evidence>
<gene>
    <name evidence="10" type="ORF">C8Q71DRAFT_752791</name>
</gene>
<keyword evidence="2" id="KW-0862">Zinc</keyword>
<evidence type="ECO:0000256" key="1">
    <source>
        <dbReference type="ARBA" id="ARBA00022723"/>
    </source>
</evidence>
<dbReference type="PROSITE" id="PS50048">
    <property type="entry name" value="ZN2_CY6_FUNGAL_2"/>
    <property type="match status" value="1"/>
</dbReference>
<keyword evidence="11" id="KW-1185">Reference proteome</keyword>
<feature type="compositionally biased region" description="Low complexity" evidence="7">
    <location>
        <begin position="748"/>
        <end position="768"/>
    </location>
</feature>
<dbReference type="Gene3D" id="3.30.160.60">
    <property type="entry name" value="Classic Zinc Finger"/>
    <property type="match status" value="2"/>
</dbReference>
<dbReference type="Pfam" id="PF00096">
    <property type="entry name" value="zf-C2H2"/>
    <property type="match status" value="1"/>
</dbReference>
<keyword evidence="1" id="KW-0479">Metal-binding</keyword>
<feature type="compositionally biased region" description="Polar residues" evidence="7">
    <location>
        <begin position="379"/>
        <end position="391"/>
    </location>
</feature>
<feature type="region of interest" description="Disordered" evidence="7">
    <location>
        <begin position="718"/>
        <end position="867"/>
    </location>
</feature>
<protein>
    <submittedName>
        <fullName evidence="10">Uncharacterized protein</fullName>
    </submittedName>
</protein>
<reference evidence="10 11" key="1">
    <citation type="journal article" date="2021" name="Environ. Microbiol.">
        <title>Gene family expansions and transcriptome signatures uncover fungal adaptations to wood decay.</title>
        <authorList>
            <person name="Hage H."/>
            <person name="Miyauchi S."/>
            <person name="Viragh M."/>
            <person name="Drula E."/>
            <person name="Min B."/>
            <person name="Chaduli D."/>
            <person name="Navarro D."/>
            <person name="Favel A."/>
            <person name="Norest M."/>
            <person name="Lesage-Meessen L."/>
            <person name="Balint B."/>
            <person name="Merenyi Z."/>
            <person name="de Eugenio L."/>
            <person name="Morin E."/>
            <person name="Martinez A.T."/>
            <person name="Baldrian P."/>
            <person name="Stursova M."/>
            <person name="Martinez M.J."/>
            <person name="Novotny C."/>
            <person name="Magnuson J.K."/>
            <person name="Spatafora J.W."/>
            <person name="Maurice S."/>
            <person name="Pangilinan J."/>
            <person name="Andreopoulos W."/>
            <person name="LaButti K."/>
            <person name="Hundley H."/>
            <person name="Na H."/>
            <person name="Kuo A."/>
            <person name="Barry K."/>
            <person name="Lipzen A."/>
            <person name="Henrissat B."/>
            <person name="Riley R."/>
            <person name="Ahrendt S."/>
            <person name="Nagy L.G."/>
            <person name="Grigoriev I.V."/>
            <person name="Martin F."/>
            <person name="Rosso M.N."/>
        </authorList>
    </citation>
    <scope>NUCLEOTIDE SEQUENCE [LARGE SCALE GENOMIC DNA]</scope>
    <source>
        <strain evidence="10 11">CIRM-BRFM 1785</strain>
    </source>
</reference>
<feature type="region of interest" description="Disordered" evidence="7">
    <location>
        <begin position="642"/>
        <end position="699"/>
    </location>
</feature>
<dbReference type="InterPro" id="IPR001138">
    <property type="entry name" value="Zn2Cys6_DnaBD"/>
</dbReference>
<feature type="compositionally biased region" description="Polar residues" evidence="7">
    <location>
        <begin position="411"/>
        <end position="432"/>
    </location>
</feature>
<feature type="region of interest" description="Disordered" evidence="7">
    <location>
        <begin position="403"/>
        <end position="446"/>
    </location>
</feature>
<dbReference type="InterPro" id="IPR036236">
    <property type="entry name" value="Znf_C2H2_sf"/>
</dbReference>
<evidence type="ECO:0000313" key="11">
    <source>
        <dbReference type="Proteomes" id="UP000814176"/>
    </source>
</evidence>
<dbReference type="CDD" id="cd00067">
    <property type="entry name" value="GAL4"/>
    <property type="match status" value="1"/>
</dbReference>
<feature type="domain" description="C2H2-type" evidence="9">
    <location>
        <begin position="33"/>
        <end position="61"/>
    </location>
</feature>
<dbReference type="PROSITE" id="PS00028">
    <property type="entry name" value="ZINC_FINGER_C2H2_1"/>
    <property type="match status" value="2"/>
</dbReference>
<evidence type="ECO:0000259" key="8">
    <source>
        <dbReference type="PROSITE" id="PS50048"/>
    </source>
</evidence>
<feature type="compositionally biased region" description="Basic and acidic residues" evidence="7">
    <location>
        <begin position="288"/>
        <end position="297"/>
    </location>
</feature>
<evidence type="ECO:0000256" key="4">
    <source>
        <dbReference type="ARBA" id="ARBA00023163"/>
    </source>
</evidence>
<feature type="region of interest" description="Disordered" evidence="7">
    <location>
        <begin position="275"/>
        <end position="391"/>
    </location>
</feature>
<feature type="domain" description="Zn(2)-C6 fungal-type" evidence="8">
    <location>
        <begin position="85"/>
        <end position="114"/>
    </location>
</feature>
<dbReference type="PROSITE" id="PS50157">
    <property type="entry name" value="ZINC_FINGER_C2H2_2"/>
    <property type="match status" value="2"/>
</dbReference>